<feature type="domain" description="Response regulatory" evidence="6">
    <location>
        <begin position="2"/>
        <end position="116"/>
    </location>
</feature>
<keyword evidence="1" id="KW-0805">Transcription regulation</keyword>
<dbReference type="InterPro" id="IPR001867">
    <property type="entry name" value="OmpR/PhoB-type_DNA-bd"/>
</dbReference>
<dbReference type="Pfam" id="PF00486">
    <property type="entry name" value="Trans_reg_C"/>
    <property type="match status" value="1"/>
</dbReference>
<proteinExistence type="predicted"/>
<evidence type="ECO:0000256" key="5">
    <source>
        <dbReference type="PROSITE-ProRule" id="PRU01091"/>
    </source>
</evidence>
<keyword evidence="3" id="KW-0804">Transcription</keyword>
<dbReference type="GO" id="GO:0006355">
    <property type="term" value="P:regulation of DNA-templated transcription"/>
    <property type="evidence" value="ECO:0007669"/>
    <property type="project" value="InterPro"/>
</dbReference>
<evidence type="ECO:0000256" key="4">
    <source>
        <dbReference type="PROSITE-ProRule" id="PRU00169"/>
    </source>
</evidence>
<dbReference type="PROSITE" id="PS50110">
    <property type="entry name" value="RESPONSE_REGULATORY"/>
    <property type="match status" value="1"/>
</dbReference>
<dbReference type="Gene3D" id="3.40.50.2300">
    <property type="match status" value="1"/>
</dbReference>
<evidence type="ECO:0000259" key="6">
    <source>
        <dbReference type="PROSITE" id="PS50110"/>
    </source>
</evidence>
<dbReference type="CDD" id="cd17624">
    <property type="entry name" value="REC_OmpR_PmrA-like"/>
    <property type="match status" value="1"/>
</dbReference>
<protein>
    <submittedName>
        <fullName evidence="8">Two-component system, OmpR family, response regulator</fullName>
    </submittedName>
</protein>
<dbReference type="InterPro" id="IPR036388">
    <property type="entry name" value="WH-like_DNA-bd_sf"/>
</dbReference>
<dbReference type="RefSeq" id="WP_008984041.1">
    <property type="nucleotide sequence ID" value="NZ_FNXF01000008.1"/>
</dbReference>
<dbReference type="Gene3D" id="1.10.10.10">
    <property type="entry name" value="Winged helix-like DNA-binding domain superfamily/Winged helix DNA-binding domain"/>
    <property type="match status" value="1"/>
</dbReference>
<dbReference type="GO" id="GO:0005829">
    <property type="term" value="C:cytosol"/>
    <property type="evidence" value="ECO:0007669"/>
    <property type="project" value="TreeGrafter"/>
</dbReference>
<name>A0A1H6MAH7_9GAMM</name>
<dbReference type="GO" id="GO:0032993">
    <property type="term" value="C:protein-DNA complex"/>
    <property type="evidence" value="ECO:0007669"/>
    <property type="project" value="TreeGrafter"/>
</dbReference>
<dbReference type="Pfam" id="PF00072">
    <property type="entry name" value="Response_reg"/>
    <property type="match status" value="1"/>
</dbReference>
<dbReference type="STRING" id="173990.SAMN05660691_02329"/>
<dbReference type="EMBL" id="FNXF01000008">
    <property type="protein sequence ID" value="SEH94590.1"/>
    <property type="molecule type" value="Genomic_DNA"/>
</dbReference>
<feature type="DNA-binding region" description="OmpR/PhoB-type" evidence="5">
    <location>
        <begin position="124"/>
        <end position="218"/>
    </location>
</feature>
<organism evidence="8 9">
    <name type="scientific">Rheinheimera pacifica</name>
    <dbReference type="NCBI Taxonomy" id="173990"/>
    <lineage>
        <taxon>Bacteria</taxon>
        <taxon>Pseudomonadati</taxon>
        <taxon>Pseudomonadota</taxon>
        <taxon>Gammaproteobacteria</taxon>
        <taxon>Chromatiales</taxon>
        <taxon>Chromatiaceae</taxon>
        <taxon>Rheinheimera</taxon>
    </lineage>
</organism>
<accession>A0A1H6MAH7</accession>
<dbReference type="PROSITE" id="PS51755">
    <property type="entry name" value="OMPR_PHOB"/>
    <property type="match status" value="1"/>
</dbReference>
<evidence type="ECO:0000313" key="9">
    <source>
        <dbReference type="Proteomes" id="UP000199371"/>
    </source>
</evidence>
<dbReference type="CDD" id="cd00383">
    <property type="entry name" value="trans_reg_C"/>
    <property type="match status" value="1"/>
</dbReference>
<dbReference type="GO" id="GO:0000156">
    <property type="term" value="F:phosphorelay response regulator activity"/>
    <property type="evidence" value="ECO:0007669"/>
    <property type="project" value="TreeGrafter"/>
</dbReference>
<evidence type="ECO:0000256" key="2">
    <source>
        <dbReference type="ARBA" id="ARBA00023125"/>
    </source>
</evidence>
<dbReference type="AlphaFoldDB" id="A0A1H6MAH7"/>
<dbReference type="PANTHER" id="PTHR48111:SF67">
    <property type="entry name" value="TRANSCRIPTIONAL REGULATORY PROTEIN TCTD"/>
    <property type="match status" value="1"/>
</dbReference>
<feature type="domain" description="OmpR/PhoB-type" evidence="7">
    <location>
        <begin position="124"/>
        <end position="218"/>
    </location>
</feature>
<dbReference type="SMART" id="SM00862">
    <property type="entry name" value="Trans_reg_C"/>
    <property type="match status" value="1"/>
</dbReference>
<gene>
    <name evidence="8" type="ORF">SAMN05660691_02329</name>
</gene>
<sequence length="222" mass="25290">MRLLLVEDDSLLAQGLITALSRMHYRTEHCITGSQAIVAATSSGFDVIILDLGLPDGLALHVIKTLRAKKVTTPILVLTAWDHLETKVEALNAGADDYVLKPCDSREIEARLRVLLRRYQQRQQDILTCQEVEMNMQQHLCRYQGRDIVLTSREFLILKEFMLHPDKILSRQYLDELSSGWTGETESNSIEVHIHNIRKKTTASLIKTVRGVGYMLVSHREN</sequence>
<evidence type="ECO:0000313" key="8">
    <source>
        <dbReference type="EMBL" id="SEH94590.1"/>
    </source>
</evidence>
<keyword evidence="2 5" id="KW-0238">DNA-binding</keyword>
<dbReference type="InterPro" id="IPR001789">
    <property type="entry name" value="Sig_transdc_resp-reg_receiver"/>
</dbReference>
<dbReference type="PANTHER" id="PTHR48111">
    <property type="entry name" value="REGULATOR OF RPOS"/>
    <property type="match status" value="1"/>
</dbReference>
<reference evidence="9" key="1">
    <citation type="submission" date="2016-10" db="EMBL/GenBank/DDBJ databases">
        <authorList>
            <person name="Varghese N."/>
            <person name="Submissions S."/>
        </authorList>
    </citation>
    <scope>NUCLEOTIDE SEQUENCE [LARGE SCALE GENOMIC DNA]</scope>
    <source>
        <strain evidence="9">DSM 17616</strain>
    </source>
</reference>
<evidence type="ECO:0000256" key="3">
    <source>
        <dbReference type="ARBA" id="ARBA00023163"/>
    </source>
</evidence>
<feature type="modified residue" description="4-aspartylphosphate" evidence="4">
    <location>
        <position position="51"/>
    </location>
</feature>
<dbReference type="InterPro" id="IPR011006">
    <property type="entry name" value="CheY-like_superfamily"/>
</dbReference>
<keyword evidence="9" id="KW-1185">Reference proteome</keyword>
<dbReference type="OrthoDB" id="9802426at2"/>
<dbReference type="SMART" id="SM00448">
    <property type="entry name" value="REC"/>
    <property type="match status" value="1"/>
</dbReference>
<dbReference type="SUPFAM" id="SSF52172">
    <property type="entry name" value="CheY-like"/>
    <property type="match status" value="1"/>
</dbReference>
<dbReference type="GO" id="GO:0000976">
    <property type="term" value="F:transcription cis-regulatory region binding"/>
    <property type="evidence" value="ECO:0007669"/>
    <property type="project" value="TreeGrafter"/>
</dbReference>
<dbReference type="Proteomes" id="UP000199371">
    <property type="component" value="Unassembled WGS sequence"/>
</dbReference>
<evidence type="ECO:0000256" key="1">
    <source>
        <dbReference type="ARBA" id="ARBA00023015"/>
    </source>
</evidence>
<evidence type="ECO:0000259" key="7">
    <source>
        <dbReference type="PROSITE" id="PS51755"/>
    </source>
</evidence>
<keyword evidence="4" id="KW-0597">Phosphoprotein</keyword>
<dbReference type="InterPro" id="IPR039420">
    <property type="entry name" value="WalR-like"/>
</dbReference>